<dbReference type="Gene3D" id="3.40.605.10">
    <property type="entry name" value="Aldehyde Dehydrogenase, Chain A, domain 1"/>
    <property type="match status" value="1"/>
</dbReference>
<keyword evidence="1" id="KW-0560">Oxidoreductase</keyword>
<evidence type="ECO:0000256" key="1">
    <source>
        <dbReference type="ARBA" id="ARBA00023002"/>
    </source>
</evidence>
<evidence type="ECO:0000313" key="2">
    <source>
        <dbReference type="EMBL" id="KAB0677804.1"/>
    </source>
</evidence>
<proteinExistence type="predicted"/>
<feature type="non-terminal residue" evidence="2">
    <location>
        <position position="56"/>
    </location>
</feature>
<comment type="caution">
    <text evidence="2">The sequence shown here is derived from an EMBL/GenBank/DDBJ whole genome shotgun (WGS) entry which is preliminary data.</text>
</comment>
<dbReference type="GO" id="GO:0016491">
    <property type="term" value="F:oxidoreductase activity"/>
    <property type="evidence" value="ECO:0007669"/>
    <property type="project" value="UniProtKB-KW"/>
</dbReference>
<dbReference type="InterPro" id="IPR016161">
    <property type="entry name" value="Ald_DH/histidinol_DH"/>
</dbReference>
<dbReference type="InterPro" id="IPR016162">
    <property type="entry name" value="Ald_DH_N"/>
</dbReference>
<gene>
    <name evidence="2" type="ORF">F6X38_17660</name>
</gene>
<protein>
    <submittedName>
        <fullName evidence="2">Methylmalonate-semialdehyde dehydrogenase (CoA acylating)</fullName>
    </submittedName>
</protein>
<reference evidence="2 3" key="1">
    <citation type="submission" date="2019-09" db="EMBL/GenBank/DDBJ databases">
        <title>YIM 132180 draft genome.</title>
        <authorList>
            <person name="Zhang K."/>
        </authorList>
    </citation>
    <scope>NUCLEOTIDE SEQUENCE [LARGE SCALE GENOMIC DNA]</scope>
    <source>
        <strain evidence="2 3">YIM 132180</strain>
    </source>
</reference>
<dbReference type="SUPFAM" id="SSF53720">
    <property type="entry name" value="ALDH-like"/>
    <property type="match status" value="1"/>
</dbReference>
<evidence type="ECO:0000313" key="3">
    <source>
        <dbReference type="Proteomes" id="UP000432089"/>
    </source>
</evidence>
<dbReference type="EMBL" id="VZDO01000015">
    <property type="protein sequence ID" value="KAB0677804.1"/>
    <property type="molecule type" value="Genomic_DNA"/>
</dbReference>
<dbReference type="Proteomes" id="UP000432089">
    <property type="component" value="Unassembled WGS sequence"/>
</dbReference>
<sequence length="56" mass="5761">MNELGHFIDGVRVAGTSGRHADVFNPATGQVSGRVALASSDELQRAVDGAKAAQPK</sequence>
<keyword evidence="3" id="KW-1185">Reference proteome</keyword>
<name>A0A7V7PM87_9HYPH</name>
<dbReference type="AlphaFoldDB" id="A0A7V7PM87"/>
<organism evidence="2 3">
    <name type="scientific">Plantimonas leprariae</name>
    <dbReference type="NCBI Taxonomy" id="2615207"/>
    <lineage>
        <taxon>Bacteria</taxon>
        <taxon>Pseudomonadati</taxon>
        <taxon>Pseudomonadota</taxon>
        <taxon>Alphaproteobacteria</taxon>
        <taxon>Hyphomicrobiales</taxon>
        <taxon>Aurantimonadaceae</taxon>
        <taxon>Plantimonas</taxon>
    </lineage>
</organism>
<accession>A0A7V7PM87</accession>